<feature type="region of interest" description="Disordered" evidence="1">
    <location>
        <begin position="40"/>
        <end position="92"/>
    </location>
</feature>
<organism evidence="2 3">
    <name type="scientific">Corallococcus exercitus</name>
    <dbReference type="NCBI Taxonomy" id="2316736"/>
    <lineage>
        <taxon>Bacteria</taxon>
        <taxon>Pseudomonadati</taxon>
        <taxon>Myxococcota</taxon>
        <taxon>Myxococcia</taxon>
        <taxon>Myxococcales</taxon>
        <taxon>Cystobacterineae</taxon>
        <taxon>Myxococcaceae</taxon>
        <taxon>Corallococcus</taxon>
    </lineage>
</organism>
<sequence length="92" mass="10565">RDLRAKPASFFDKVLKAHALEESRGLARLDGDLDLVHPVESRARMRGRMPAPTRARTPGRTRARMPGRMRAPTRARMPGRTRARWTPGRRIR</sequence>
<proteinExistence type="predicted"/>
<gene>
    <name evidence="2" type="ORF">HNS30_39040</name>
</gene>
<feature type="non-terminal residue" evidence="2">
    <location>
        <position position="1"/>
    </location>
</feature>
<name>A0A7Y4NHU4_9BACT</name>
<protein>
    <submittedName>
        <fullName evidence="2">Uncharacterized protein</fullName>
    </submittedName>
</protein>
<feature type="compositionally biased region" description="Basic residues" evidence="1">
    <location>
        <begin position="57"/>
        <end position="92"/>
    </location>
</feature>
<dbReference type="RefSeq" id="WP_171422057.1">
    <property type="nucleotide sequence ID" value="NZ_JABFJW010000609.1"/>
</dbReference>
<dbReference type="Proteomes" id="UP000528460">
    <property type="component" value="Unassembled WGS sequence"/>
</dbReference>
<accession>A0A7Y4NHU4</accession>
<comment type="caution">
    <text evidence="2">The sequence shown here is derived from an EMBL/GenBank/DDBJ whole genome shotgun (WGS) entry which is preliminary data.</text>
</comment>
<evidence type="ECO:0000313" key="3">
    <source>
        <dbReference type="Proteomes" id="UP000528460"/>
    </source>
</evidence>
<reference evidence="2 3" key="1">
    <citation type="submission" date="2020-05" db="EMBL/GenBank/DDBJ databases">
        <authorList>
            <person name="Whitworth D."/>
        </authorList>
    </citation>
    <scope>NUCLEOTIDE SEQUENCE [LARGE SCALE GENOMIC DNA]</scope>
    <source>
        <strain evidence="2 3">CA046A</strain>
    </source>
</reference>
<evidence type="ECO:0000313" key="2">
    <source>
        <dbReference type="EMBL" id="NOK15023.1"/>
    </source>
</evidence>
<dbReference type="EMBL" id="JABFJW010000609">
    <property type="protein sequence ID" value="NOK15023.1"/>
    <property type="molecule type" value="Genomic_DNA"/>
</dbReference>
<evidence type="ECO:0000256" key="1">
    <source>
        <dbReference type="SAM" id="MobiDB-lite"/>
    </source>
</evidence>
<dbReference type="AlphaFoldDB" id="A0A7Y4NHU4"/>